<reference evidence="2 3" key="1">
    <citation type="submission" date="2015-04" db="EMBL/GenBank/DDBJ databases">
        <authorList>
            <consortium name="Pathogen Informatics"/>
        </authorList>
    </citation>
    <scope>NUCLEOTIDE SEQUENCE [LARGE SCALE GENOMIC DNA]</scope>
    <source>
        <strain evidence="2 3">SGS1</strain>
    </source>
</reference>
<evidence type="ECO:0000313" key="3">
    <source>
        <dbReference type="Proteomes" id="UP000220158"/>
    </source>
</evidence>
<keyword evidence="3" id="KW-1185">Reference proteome</keyword>
<dbReference type="GeneID" id="39735623"/>
<dbReference type="AlphaFoldDB" id="A0A1J1H459"/>
<dbReference type="Proteomes" id="UP000220158">
    <property type="component" value="Chromosome 7"/>
</dbReference>
<feature type="coiled-coil region" evidence="1">
    <location>
        <begin position="108"/>
        <end position="156"/>
    </location>
</feature>
<accession>A0A1J1H459</accession>
<name>A0A1J1H459_PLARL</name>
<dbReference type="RefSeq" id="XP_028532527.1">
    <property type="nucleotide sequence ID" value="XM_028675993.1"/>
</dbReference>
<evidence type="ECO:0000256" key="1">
    <source>
        <dbReference type="SAM" id="Coils"/>
    </source>
</evidence>
<organism evidence="2 3">
    <name type="scientific">Plasmodium relictum</name>
    <dbReference type="NCBI Taxonomy" id="85471"/>
    <lineage>
        <taxon>Eukaryota</taxon>
        <taxon>Sar</taxon>
        <taxon>Alveolata</taxon>
        <taxon>Apicomplexa</taxon>
        <taxon>Aconoidasida</taxon>
        <taxon>Haemosporida</taxon>
        <taxon>Plasmodiidae</taxon>
        <taxon>Plasmodium</taxon>
        <taxon>Plasmodium (Haemamoeba)</taxon>
    </lineage>
</organism>
<keyword evidence="1" id="KW-0175">Coiled coil</keyword>
<dbReference type="KEGG" id="prel:PRELSG_0728600"/>
<dbReference type="EMBL" id="LN835302">
    <property type="protein sequence ID" value="CRG99521.1"/>
    <property type="molecule type" value="Genomic_DNA"/>
</dbReference>
<dbReference type="OrthoDB" id="371390at2759"/>
<dbReference type="OMA" id="NKYYLDM"/>
<gene>
    <name evidence="2" type="ORF">PRELSG_0728600</name>
</gene>
<dbReference type="VEuPathDB" id="PlasmoDB:PRELSG_0728600"/>
<proteinExistence type="predicted"/>
<sequence>MENNQKSMTNEDLLNRENNVKSLDESEEYKHNLKNELNSSSEFEFNFKKHIIDNFEEKNRGLFKLSLGNRVDSKSNLINENIIYNTYIKKYSKNDNISNDIVQSEFLVEDKKEVHENKNEIITKLKKEINLLTNKLEEKSDKIENVQKDNFQLEQIYKNKYYTDIKKEKRKVVDIRSKNYELIRKLNYYSASFHQLKQKIRCLLKNILALTQHIDANENFKFLLKNMKDISVILESNKYKTSEENKYKLKEKSERLKIHSLKNIKNENKKKEKNNSMKKSYHNINSLYSNRKFTSNCKCTTEKKKKLENIFINKENDILRNNSFLICCKKTHNRKKSPYNYPIEKKYSFKHYYNLRKISSINSKKKNNLINLSVHMKKIPPENSDNILNLFRETRKINHLLRNSVYIENYKKTNSQKRNINNASYEKCGIKRNETRKYTIQNKNNYSIKKERII</sequence>
<evidence type="ECO:0000313" key="2">
    <source>
        <dbReference type="EMBL" id="CRG99521.1"/>
    </source>
</evidence>
<protein>
    <submittedName>
        <fullName evidence="2">Uncharacterized protein</fullName>
    </submittedName>
</protein>